<dbReference type="SUPFAM" id="SSF53720">
    <property type="entry name" value="ALDH-like"/>
    <property type="match status" value="1"/>
</dbReference>
<reference evidence="8 9" key="1">
    <citation type="submission" date="2015-11" db="EMBL/GenBank/DDBJ databases">
        <title>Draft Genome Sequence of the Strain BR 10423 (Rhizobium sp.) isolated from nodules of Mimosa pudica.</title>
        <authorList>
            <person name="Barauna A.C."/>
            <person name="Zilli J.E."/>
            <person name="Simoes-Araujo J.L."/>
            <person name="Reis V.M."/>
            <person name="James E.K."/>
            <person name="Reis F.B.Jr."/>
            <person name="Rouws L.F."/>
            <person name="Passos S.R."/>
            <person name="Gois S.R."/>
        </authorList>
    </citation>
    <scope>NUCLEOTIDE SEQUENCE [LARGE SCALE GENOMIC DNA]</scope>
    <source>
        <strain evidence="8 9">BR10423</strain>
    </source>
</reference>
<evidence type="ECO:0000256" key="2">
    <source>
        <dbReference type="ARBA" id="ARBA00022723"/>
    </source>
</evidence>
<comment type="similarity">
    <text evidence="1">Belongs to the aldehyde dehydrogenase family.</text>
</comment>
<dbReference type="InterPro" id="IPR016162">
    <property type="entry name" value="Ald_DH_N"/>
</dbReference>
<accession>A0A109J706</accession>
<dbReference type="Pfam" id="PF00171">
    <property type="entry name" value="Aldedh"/>
    <property type="match status" value="1"/>
</dbReference>
<dbReference type="AlphaFoldDB" id="A0A109J706"/>
<dbReference type="InterPro" id="IPR016163">
    <property type="entry name" value="Ald_DH_C"/>
</dbReference>
<dbReference type="PANTHER" id="PTHR42804">
    <property type="entry name" value="ALDEHYDE DEHYDROGENASE"/>
    <property type="match status" value="1"/>
</dbReference>
<comment type="caution">
    <text evidence="8">The sequence shown here is derived from an EMBL/GenBank/DDBJ whole genome shotgun (WGS) entry which is preliminary data.</text>
</comment>
<dbReference type="GO" id="GO:0046872">
    <property type="term" value="F:metal ion binding"/>
    <property type="evidence" value="ECO:0007669"/>
    <property type="project" value="UniProtKB-KW"/>
</dbReference>
<evidence type="ECO:0000256" key="6">
    <source>
        <dbReference type="ARBA" id="ARBA00023097"/>
    </source>
</evidence>
<dbReference type="FunFam" id="3.40.605.10:FF:000007">
    <property type="entry name" value="NAD/NADP-dependent betaine aldehyde dehydrogenase"/>
    <property type="match status" value="1"/>
</dbReference>
<feature type="domain" description="Aldehyde dehydrogenase" evidence="7">
    <location>
        <begin position="13"/>
        <end position="470"/>
    </location>
</feature>
<keyword evidence="2" id="KW-0479">Metal-binding</keyword>
<evidence type="ECO:0000256" key="1">
    <source>
        <dbReference type="ARBA" id="ARBA00009986"/>
    </source>
</evidence>
<name>A0A109J706_9HYPH</name>
<dbReference type="InterPro" id="IPR016161">
    <property type="entry name" value="Ald_DH/histidinol_DH"/>
</dbReference>
<gene>
    <name evidence="8" type="ORF">AS026_19755</name>
</gene>
<keyword evidence="5" id="KW-0560">Oxidoreductase</keyword>
<evidence type="ECO:0000259" key="7">
    <source>
        <dbReference type="Pfam" id="PF00171"/>
    </source>
</evidence>
<proteinExistence type="inferred from homology"/>
<organism evidence="8 9">
    <name type="scientific">Rhizobium altiplani</name>
    <dbReference type="NCBI Taxonomy" id="1864509"/>
    <lineage>
        <taxon>Bacteria</taxon>
        <taxon>Pseudomonadati</taxon>
        <taxon>Pseudomonadota</taxon>
        <taxon>Alphaproteobacteria</taxon>
        <taxon>Hyphomicrobiales</taxon>
        <taxon>Rhizobiaceae</taxon>
        <taxon>Rhizobium/Agrobacterium group</taxon>
        <taxon>Rhizobium</taxon>
    </lineage>
</organism>
<evidence type="ECO:0000313" key="8">
    <source>
        <dbReference type="EMBL" id="KWV43439.1"/>
    </source>
</evidence>
<evidence type="ECO:0000313" key="9">
    <source>
        <dbReference type="Proteomes" id="UP000068164"/>
    </source>
</evidence>
<dbReference type="GO" id="GO:0016620">
    <property type="term" value="F:oxidoreductase activity, acting on the aldehyde or oxo group of donors, NAD or NADP as acceptor"/>
    <property type="evidence" value="ECO:0007669"/>
    <property type="project" value="InterPro"/>
</dbReference>
<keyword evidence="9" id="KW-1185">Reference proteome</keyword>
<sequence>MKTASLFYIDGKWVEPASAEMSDLIDPATETPYARAAMGSAEDVDRAAKAARRAFASYSKSSVEERIALLERIAVIFERRQREFAETVTQEVGMPISISGTALIDWCKAHTAATIEILRKFEFAEKLGTTTVYKEPIGVVGMITPWNWPIGQIFTKILPALATGCTMVLKPSQLTPLDAVLVAEVLDEAGVPAGVFNLVNGEGHTVGDAISTHPEIDMVSFTGSTRAGIQIGKASADTIKRVVTELGGKSANIILDDADFPTAIESAVAGCFFINGQACDAGTRLLVPRGRVEETLKLAAAAAERNVIGSPADPKTTLGPVINKNQFERVQHLILTALDEGASLVTGGLGRPDGLKAGYYVKPTIFANVEPSMTVYREEIFGPVLSVIAYDDLDDAIRIANDTVYGLAAHITGKDMDVVQRLAREVRAGSVFVNSPDLDPMAPFGGYRQSGNGRENGEYGFHDFLEVKAVVGHG</sequence>
<dbReference type="Gene3D" id="3.40.605.10">
    <property type="entry name" value="Aldehyde Dehydrogenase, Chain A, domain 1"/>
    <property type="match status" value="1"/>
</dbReference>
<dbReference type="PANTHER" id="PTHR42804:SF1">
    <property type="entry name" value="ALDEHYDE DEHYDROGENASE-RELATED"/>
    <property type="match status" value="1"/>
</dbReference>
<dbReference type="EMBL" id="LNCD01000128">
    <property type="protein sequence ID" value="KWV43439.1"/>
    <property type="molecule type" value="Genomic_DNA"/>
</dbReference>
<keyword evidence="3" id="KW-0521">NADP</keyword>
<evidence type="ECO:0000256" key="5">
    <source>
        <dbReference type="ARBA" id="ARBA00023002"/>
    </source>
</evidence>
<dbReference type="FunFam" id="3.40.309.10:FF:000012">
    <property type="entry name" value="Betaine aldehyde dehydrogenase"/>
    <property type="match status" value="1"/>
</dbReference>
<dbReference type="CDD" id="cd07138">
    <property type="entry name" value="ALDH_CddD_SSP0762"/>
    <property type="match status" value="1"/>
</dbReference>
<evidence type="ECO:0000256" key="4">
    <source>
        <dbReference type="ARBA" id="ARBA00022958"/>
    </source>
</evidence>
<dbReference type="Proteomes" id="UP000068164">
    <property type="component" value="Unassembled WGS sequence"/>
</dbReference>
<keyword evidence="6" id="KW-0558">Oxidation</keyword>
<protein>
    <submittedName>
        <fullName evidence="8">Aldehyde dehydrogenase</fullName>
    </submittedName>
</protein>
<dbReference type="InterPro" id="IPR015590">
    <property type="entry name" value="Aldehyde_DH_dom"/>
</dbReference>
<dbReference type="OrthoDB" id="9812625at2"/>
<evidence type="ECO:0000256" key="3">
    <source>
        <dbReference type="ARBA" id="ARBA00022857"/>
    </source>
</evidence>
<dbReference type="Gene3D" id="3.40.309.10">
    <property type="entry name" value="Aldehyde Dehydrogenase, Chain A, domain 2"/>
    <property type="match status" value="1"/>
</dbReference>
<keyword evidence="4" id="KW-0630">Potassium</keyword>
<dbReference type="RefSeq" id="WP_007539471.1">
    <property type="nucleotide sequence ID" value="NZ_LNCD01000128.1"/>
</dbReference>